<dbReference type="OrthoDB" id="3602820at2"/>
<evidence type="ECO:0008006" key="4">
    <source>
        <dbReference type="Google" id="ProtNLM"/>
    </source>
</evidence>
<feature type="compositionally biased region" description="Basic and acidic residues" evidence="1">
    <location>
        <begin position="380"/>
        <end position="393"/>
    </location>
</feature>
<dbReference type="Proteomes" id="UP000305546">
    <property type="component" value="Unassembled WGS sequence"/>
</dbReference>
<feature type="region of interest" description="Disordered" evidence="1">
    <location>
        <begin position="154"/>
        <end position="416"/>
    </location>
</feature>
<gene>
    <name evidence="2" type="ORF">FG385_29015</name>
</gene>
<comment type="caution">
    <text evidence="2">The sequence shown here is derived from an EMBL/GenBank/DDBJ whole genome shotgun (WGS) entry which is preliminary data.</text>
</comment>
<feature type="compositionally biased region" description="Gly residues" evidence="1">
    <location>
        <begin position="337"/>
        <end position="348"/>
    </location>
</feature>
<feature type="compositionally biased region" description="Polar residues" evidence="1">
    <location>
        <begin position="192"/>
        <end position="202"/>
    </location>
</feature>
<reference evidence="2 3" key="1">
    <citation type="submission" date="2019-06" db="EMBL/GenBank/DDBJ databases">
        <title>Amycolatopsis alkalitolerans sp. nov., isolated from Gastrodia elata Blume.</title>
        <authorList>
            <person name="Narsing Rao M.P."/>
            <person name="Li W.J."/>
        </authorList>
    </citation>
    <scope>NUCLEOTIDE SEQUENCE [LARGE SCALE GENOMIC DNA]</scope>
    <source>
        <strain evidence="2 3">SYSUP0005</strain>
    </source>
</reference>
<feature type="compositionally biased region" description="Low complexity" evidence="1">
    <location>
        <begin position="349"/>
        <end position="376"/>
    </location>
</feature>
<name>A0A5C4LR96_9PSEU</name>
<feature type="compositionally biased region" description="Low complexity" evidence="1">
    <location>
        <begin position="304"/>
        <end position="315"/>
    </location>
</feature>
<proteinExistence type="predicted"/>
<evidence type="ECO:0000313" key="2">
    <source>
        <dbReference type="EMBL" id="TNC21183.1"/>
    </source>
</evidence>
<dbReference type="RefSeq" id="WP_139099985.1">
    <property type="nucleotide sequence ID" value="NZ_VDFW01000036.1"/>
</dbReference>
<dbReference type="EMBL" id="VDFW01000036">
    <property type="protein sequence ID" value="TNC21183.1"/>
    <property type="molecule type" value="Genomic_DNA"/>
</dbReference>
<keyword evidence="3" id="KW-1185">Reference proteome</keyword>
<evidence type="ECO:0000256" key="1">
    <source>
        <dbReference type="SAM" id="MobiDB-lite"/>
    </source>
</evidence>
<dbReference type="InterPro" id="IPR038332">
    <property type="entry name" value="PPE_sf"/>
</dbReference>
<sequence>MDGTQIYDNFTAGRPEVLQAIGDSINDLSRGYRDELTAIVALQKRMSQSWTGASGDAAGAGAGPLAVAFGDSSVPLDETTNAMNAQTGSLGTAKSSVVPVPPAPQKPSGWSTVLKAAIPVVGPSMAVSDITSYQDGMDKHNAANETNVRVMQQYSSATNSTQSTIPMSYQPLQSDGTSVSVKPASPNVVSGHLTSEYTNVGNTSTSVPAPSSGGPAASGPVSPPPRLNTTGPVTSVAPVGPNIGPVSRPPNLSGGRVPGGTGSNAYVPGPAGGTGGSDTQRTGSSYRGGASGGNTPGGAGRGGNSAANRLYGSAEETSRRGGGGAAGESARSAGANRLGGGKSTGAGNLGNAAAAEEAAAGRSGARGASGAPMGAAGQRGRGEEDQEHQRPDYLLEADPDSIFGNDIRATPPVIGE</sequence>
<feature type="compositionally biased region" description="Low complexity" evidence="1">
    <location>
        <begin position="203"/>
        <end position="220"/>
    </location>
</feature>
<dbReference type="AlphaFoldDB" id="A0A5C4LR96"/>
<evidence type="ECO:0000313" key="3">
    <source>
        <dbReference type="Proteomes" id="UP000305546"/>
    </source>
</evidence>
<feature type="compositionally biased region" description="Polar residues" evidence="1">
    <location>
        <begin position="154"/>
        <end position="180"/>
    </location>
</feature>
<dbReference type="Gene3D" id="1.20.1260.20">
    <property type="entry name" value="PPE superfamily"/>
    <property type="match status" value="1"/>
</dbReference>
<feature type="compositionally biased region" description="Gly residues" evidence="1">
    <location>
        <begin position="289"/>
        <end position="303"/>
    </location>
</feature>
<organism evidence="2 3">
    <name type="scientific">Amycolatopsis alkalitolerans</name>
    <dbReference type="NCBI Taxonomy" id="2547244"/>
    <lineage>
        <taxon>Bacteria</taxon>
        <taxon>Bacillati</taxon>
        <taxon>Actinomycetota</taxon>
        <taxon>Actinomycetes</taxon>
        <taxon>Pseudonocardiales</taxon>
        <taxon>Pseudonocardiaceae</taxon>
        <taxon>Amycolatopsis</taxon>
    </lineage>
</organism>
<accession>A0A5C4LR96</accession>
<protein>
    <recommendedName>
        <fullName evidence="4">PPE domain-containing protein</fullName>
    </recommendedName>
</protein>